<keyword evidence="1" id="KW-0812">Transmembrane</keyword>
<feature type="transmembrane region" description="Helical" evidence="1">
    <location>
        <begin position="129"/>
        <end position="148"/>
    </location>
</feature>
<keyword evidence="3" id="KW-1185">Reference proteome</keyword>
<name>A0ABU1V4M1_9BURK</name>
<feature type="transmembrane region" description="Helical" evidence="1">
    <location>
        <begin position="18"/>
        <end position="34"/>
    </location>
</feature>
<keyword evidence="1" id="KW-1133">Transmembrane helix</keyword>
<protein>
    <recommendedName>
        <fullName evidence="4">Isopropylmalate isomerase</fullName>
    </recommendedName>
</protein>
<dbReference type="RefSeq" id="WP_204731372.1">
    <property type="nucleotide sequence ID" value="NZ_JAVDWE010000001.1"/>
</dbReference>
<dbReference type="Proteomes" id="UP001265550">
    <property type="component" value="Unassembled WGS sequence"/>
</dbReference>
<organism evidence="2 3">
    <name type="scientific">Hydrogenophaga laconesensis</name>
    <dbReference type="NCBI Taxonomy" id="1805971"/>
    <lineage>
        <taxon>Bacteria</taxon>
        <taxon>Pseudomonadati</taxon>
        <taxon>Pseudomonadota</taxon>
        <taxon>Betaproteobacteria</taxon>
        <taxon>Burkholderiales</taxon>
        <taxon>Comamonadaceae</taxon>
        <taxon>Hydrogenophaga</taxon>
    </lineage>
</organism>
<evidence type="ECO:0000256" key="1">
    <source>
        <dbReference type="SAM" id="Phobius"/>
    </source>
</evidence>
<sequence length="189" mass="21187">MNEGWMGNWSPGIGDPTVGGWVTVALYALVAWACHRMLRRERLQQVVLSGNERLIWRVLMVGMIALGINKQLDLQSAFTEMARVLAYEQGWYDNRRQYQQAFIAAMPVAGLTALTAMMVLVWHAPAPTLWACAGAAGLLVFVVVRAASFHHVDEILDWRLGLVPLNWVLEMGSLMVIGWSAIKRIQIRT</sequence>
<comment type="caution">
    <text evidence="2">The sequence shown here is derived from an EMBL/GenBank/DDBJ whole genome shotgun (WGS) entry which is preliminary data.</text>
</comment>
<evidence type="ECO:0008006" key="4">
    <source>
        <dbReference type="Google" id="ProtNLM"/>
    </source>
</evidence>
<evidence type="ECO:0000313" key="2">
    <source>
        <dbReference type="EMBL" id="MDR7092350.1"/>
    </source>
</evidence>
<gene>
    <name evidence="2" type="ORF">J2X09_000073</name>
</gene>
<keyword evidence="1" id="KW-0472">Membrane</keyword>
<proteinExistence type="predicted"/>
<reference evidence="2 3" key="1">
    <citation type="submission" date="2023-07" db="EMBL/GenBank/DDBJ databases">
        <title>Sorghum-associated microbial communities from plants grown in Nebraska, USA.</title>
        <authorList>
            <person name="Schachtman D."/>
        </authorList>
    </citation>
    <scope>NUCLEOTIDE SEQUENCE [LARGE SCALE GENOMIC DNA]</scope>
    <source>
        <strain evidence="2 3">BE240</strain>
    </source>
</reference>
<feature type="transmembrane region" description="Helical" evidence="1">
    <location>
        <begin position="101"/>
        <end position="122"/>
    </location>
</feature>
<evidence type="ECO:0000313" key="3">
    <source>
        <dbReference type="Proteomes" id="UP001265550"/>
    </source>
</evidence>
<accession>A0ABU1V4M1</accession>
<dbReference type="EMBL" id="JAVDWE010000001">
    <property type="protein sequence ID" value="MDR7092350.1"/>
    <property type="molecule type" value="Genomic_DNA"/>
</dbReference>